<evidence type="ECO:0000313" key="1">
    <source>
        <dbReference type="EMBL" id="RPA84447.1"/>
    </source>
</evidence>
<keyword evidence="2" id="KW-1185">Reference proteome</keyword>
<sequence>MAQAAFDETRLSLLTLPPELRLNIYLHCSAFTLLNLTQTHPHLRDEIPYRLLSRSYGYRALTRFSQTGPPPPFTIANICKIRTPIEAVLFVEMTGQRTRTEEHHLALKRDPFEKQRDETVVCRGCAAVSRDVVAGKAWWKDEWKSREGLCGCRSGIRLKATYRNPETGDLGRDEDEPISIFSDAQFLNMLRTTL</sequence>
<organism evidence="1 2">
    <name type="scientific">Ascobolus immersus RN42</name>
    <dbReference type="NCBI Taxonomy" id="1160509"/>
    <lineage>
        <taxon>Eukaryota</taxon>
        <taxon>Fungi</taxon>
        <taxon>Dikarya</taxon>
        <taxon>Ascomycota</taxon>
        <taxon>Pezizomycotina</taxon>
        <taxon>Pezizomycetes</taxon>
        <taxon>Pezizales</taxon>
        <taxon>Ascobolaceae</taxon>
        <taxon>Ascobolus</taxon>
    </lineage>
</organism>
<evidence type="ECO:0008006" key="3">
    <source>
        <dbReference type="Google" id="ProtNLM"/>
    </source>
</evidence>
<gene>
    <name evidence="1" type="ORF">BJ508DRAFT_38412</name>
</gene>
<proteinExistence type="predicted"/>
<dbReference type="Proteomes" id="UP000275078">
    <property type="component" value="Unassembled WGS sequence"/>
</dbReference>
<dbReference type="EMBL" id="ML119659">
    <property type="protein sequence ID" value="RPA84447.1"/>
    <property type="molecule type" value="Genomic_DNA"/>
</dbReference>
<protein>
    <recommendedName>
        <fullName evidence="3">F-box domain-containing protein</fullName>
    </recommendedName>
</protein>
<dbReference type="AlphaFoldDB" id="A0A3N4IG64"/>
<name>A0A3N4IG64_ASCIM</name>
<reference evidence="1 2" key="1">
    <citation type="journal article" date="2018" name="Nat. Ecol. Evol.">
        <title>Pezizomycetes genomes reveal the molecular basis of ectomycorrhizal truffle lifestyle.</title>
        <authorList>
            <person name="Murat C."/>
            <person name="Payen T."/>
            <person name="Noel B."/>
            <person name="Kuo A."/>
            <person name="Morin E."/>
            <person name="Chen J."/>
            <person name="Kohler A."/>
            <person name="Krizsan K."/>
            <person name="Balestrini R."/>
            <person name="Da Silva C."/>
            <person name="Montanini B."/>
            <person name="Hainaut M."/>
            <person name="Levati E."/>
            <person name="Barry K.W."/>
            <person name="Belfiori B."/>
            <person name="Cichocki N."/>
            <person name="Clum A."/>
            <person name="Dockter R.B."/>
            <person name="Fauchery L."/>
            <person name="Guy J."/>
            <person name="Iotti M."/>
            <person name="Le Tacon F."/>
            <person name="Lindquist E.A."/>
            <person name="Lipzen A."/>
            <person name="Malagnac F."/>
            <person name="Mello A."/>
            <person name="Molinier V."/>
            <person name="Miyauchi S."/>
            <person name="Poulain J."/>
            <person name="Riccioni C."/>
            <person name="Rubini A."/>
            <person name="Sitrit Y."/>
            <person name="Splivallo R."/>
            <person name="Traeger S."/>
            <person name="Wang M."/>
            <person name="Zifcakova L."/>
            <person name="Wipf D."/>
            <person name="Zambonelli A."/>
            <person name="Paolocci F."/>
            <person name="Nowrousian M."/>
            <person name="Ottonello S."/>
            <person name="Baldrian P."/>
            <person name="Spatafora J.W."/>
            <person name="Henrissat B."/>
            <person name="Nagy L.G."/>
            <person name="Aury J.M."/>
            <person name="Wincker P."/>
            <person name="Grigoriev I.V."/>
            <person name="Bonfante P."/>
            <person name="Martin F.M."/>
        </authorList>
    </citation>
    <scope>NUCLEOTIDE SEQUENCE [LARGE SCALE GENOMIC DNA]</scope>
    <source>
        <strain evidence="1 2">RN42</strain>
    </source>
</reference>
<evidence type="ECO:0000313" key="2">
    <source>
        <dbReference type="Proteomes" id="UP000275078"/>
    </source>
</evidence>
<accession>A0A3N4IG64</accession>